<feature type="transmembrane region" description="Helical" evidence="8">
    <location>
        <begin position="423"/>
        <end position="442"/>
    </location>
</feature>
<keyword evidence="3 7" id="KW-0813">Transport</keyword>
<dbReference type="InterPro" id="IPR005828">
    <property type="entry name" value="MFS_sugar_transport-like"/>
</dbReference>
<comment type="subcellular location">
    <subcellularLocation>
        <location evidence="1">Membrane</location>
        <topology evidence="1">Multi-pass membrane protein</topology>
    </subcellularLocation>
</comment>
<feature type="transmembrane region" description="Helical" evidence="8">
    <location>
        <begin position="290"/>
        <end position="310"/>
    </location>
</feature>
<evidence type="ECO:0000256" key="8">
    <source>
        <dbReference type="SAM" id="Phobius"/>
    </source>
</evidence>
<dbReference type="InterPro" id="IPR005829">
    <property type="entry name" value="Sugar_transporter_CS"/>
</dbReference>
<dbReference type="VEuPathDB" id="FungiDB:PHYBLDRAFT_74577"/>
<keyword evidence="6 8" id="KW-0472">Membrane</keyword>
<dbReference type="InterPro" id="IPR036259">
    <property type="entry name" value="MFS_trans_sf"/>
</dbReference>
<evidence type="ECO:0000256" key="4">
    <source>
        <dbReference type="ARBA" id="ARBA00022692"/>
    </source>
</evidence>
<reference evidence="11" key="1">
    <citation type="submission" date="2015-06" db="EMBL/GenBank/DDBJ databases">
        <title>Expansion of signal transduction pathways in fungi by whole-genome duplication.</title>
        <authorList>
            <consortium name="DOE Joint Genome Institute"/>
            <person name="Corrochano L.M."/>
            <person name="Kuo A."/>
            <person name="Marcet-Houben M."/>
            <person name="Polaino S."/>
            <person name="Salamov A."/>
            <person name="Villalobos J.M."/>
            <person name="Alvarez M.I."/>
            <person name="Avalos J."/>
            <person name="Benito E.P."/>
            <person name="Benoit I."/>
            <person name="Burger G."/>
            <person name="Camino L.P."/>
            <person name="Canovas D."/>
            <person name="Cerda-Olmedo E."/>
            <person name="Cheng J.-F."/>
            <person name="Dominguez A."/>
            <person name="Elias M."/>
            <person name="Eslava A.P."/>
            <person name="Glaser F."/>
            <person name="Grimwood J."/>
            <person name="Gutierrez G."/>
            <person name="Heitman J."/>
            <person name="Henrissat B."/>
            <person name="Iturriaga E.A."/>
            <person name="Lang B.F."/>
            <person name="Lavin J.L."/>
            <person name="Lee S."/>
            <person name="Li W."/>
            <person name="Lindquist E."/>
            <person name="Lopez-Garcia S."/>
            <person name="Luque E.M."/>
            <person name="Marcos A.T."/>
            <person name="Martin J."/>
            <person name="McCluskey K."/>
            <person name="Medina H.R."/>
            <person name="Miralles-Duran A."/>
            <person name="Miyazaki A."/>
            <person name="Munoz-Torres E."/>
            <person name="Oguiza J.A."/>
            <person name="Ohm R."/>
            <person name="Olmedo M."/>
            <person name="Orejas M."/>
            <person name="Ortiz-Castellanos L."/>
            <person name="Pisabarro A.G."/>
            <person name="Rodriguez-Romero J."/>
            <person name="Ruiz-Herrera J."/>
            <person name="Ruiz-Vazquez R."/>
            <person name="Sanz C."/>
            <person name="Schackwitz W."/>
            <person name="Schmutz J."/>
            <person name="Shahriari M."/>
            <person name="Shelest E."/>
            <person name="Silva-Franco F."/>
            <person name="Soanes D."/>
            <person name="Syed K."/>
            <person name="Tagua V.G."/>
            <person name="Talbot N.J."/>
            <person name="Thon M."/>
            <person name="De vries R.P."/>
            <person name="Wiebenga A."/>
            <person name="Yadav J.S."/>
            <person name="Braun E.L."/>
            <person name="Baker S."/>
            <person name="Garre V."/>
            <person name="Horwitz B."/>
            <person name="Torres-Martinez S."/>
            <person name="Idnurm A."/>
            <person name="Herrera-Estrella A."/>
            <person name="Gabaldon T."/>
            <person name="Grigoriev I.V."/>
        </authorList>
    </citation>
    <scope>NUCLEOTIDE SEQUENCE [LARGE SCALE GENOMIC DNA]</scope>
    <source>
        <strain evidence="11">NRRL 1555(-)</strain>
    </source>
</reference>
<dbReference type="PROSITE" id="PS50850">
    <property type="entry name" value="MFS"/>
    <property type="match status" value="1"/>
</dbReference>
<proteinExistence type="inferred from homology"/>
<dbReference type="GO" id="GO:0005351">
    <property type="term" value="F:carbohydrate:proton symporter activity"/>
    <property type="evidence" value="ECO:0007669"/>
    <property type="project" value="TreeGrafter"/>
</dbReference>
<evidence type="ECO:0000256" key="1">
    <source>
        <dbReference type="ARBA" id="ARBA00004141"/>
    </source>
</evidence>
<dbReference type="GeneID" id="29003932"/>
<name>A0A167R7I3_PHYB8</name>
<dbReference type="OrthoDB" id="6612291at2759"/>
<dbReference type="Gene3D" id="1.20.1250.20">
    <property type="entry name" value="MFS general substrate transporter like domains"/>
    <property type="match status" value="1"/>
</dbReference>
<evidence type="ECO:0000256" key="7">
    <source>
        <dbReference type="RuleBase" id="RU003346"/>
    </source>
</evidence>
<evidence type="ECO:0000313" key="10">
    <source>
        <dbReference type="EMBL" id="OAD81034.1"/>
    </source>
</evidence>
<protein>
    <recommendedName>
        <fullName evidence="9">Major facilitator superfamily (MFS) profile domain-containing protein</fullName>
    </recommendedName>
</protein>
<keyword evidence="11" id="KW-1185">Reference proteome</keyword>
<comment type="similarity">
    <text evidence="2 7">Belongs to the major facilitator superfamily. Sugar transporter (TC 2.A.1.1) family.</text>
</comment>
<evidence type="ECO:0000259" key="9">
    <source>
        <dbReference type="PROSITE" id="PS50850"/>
    </source>
</evidence>
<keyword evidence="4 8" id="KW-0812">Transmembrane</keyword>
<dbReference type="InterPro" id="IPR050360">
    <property type="entry name" value="MFS_Sugar_Transporters"/>
</dbReference>
<evidence type="ECO:0000313" key="11">
    <source>
        <dbReference type="Proteomes" id="UP000077315"/>
    </source>
</evidence>
<feature type="transmembrane region" description="Helical" evidence="8">
    <location>
        <begin position="319"/>
        <end position="339"/>
    </location>
</feature>
<feature type="domain" description="Major facilitator superfamily (MFS) profile" evidence="9">
    <location>
        <begin position="2"/>
        <end position="445"/>
    </location>
</feature>
<feature type="transmembrane region" description="Helical" evidence="8">
    <location>
        <begin position="45"/>
        <end position="64"/>
    </location>
</feature>
<dbReference type="PROSITE" id="PS00217">
    <property type="entry name" value="SUGAR_TRANSPORT_2"/>
    <property type="match status" value="1"/>
</dbReference>
<evidence type="ECO:0000256" key="3">
    <source>
        <dbReference type="ARBA" id="ARBA00022448"/>
    </source>
</evidence>
<evidence type="ECO:0000256" key="5">
    <source>
        <dbReference type="ARBA" id="ARBA00022989"/>
    </source>
</evidence>
<feature type="transmembrane region" description="Helical" evidence="8">
    <location>
        <begin position="135"/>
        <end position="156"/>
    </location>
</feature>
<dbReference type="InterPro" id="IPR020846">
    <property type="entry name" value="MFS_dom"/>
</dbReference>
<dbReference type="PRINTS" id="PR00171">
    <property type="entry name" value="SUGRTRNSPORT"/>
</dbReference>
<dbReference type="Pfam" id="PF00083">
    <property type="entry name" value="Sugar_tr"/>
    <property type="match status" value="1"/>
</dbReference>
<feature type="transmembrane region" description="Helical" evidence="8">
    <location>
        <begin position="168"/>
        <end position="189"/>
    </location>
</feature>
<dbReference type="STRING" id="763407.A0A167R7I3"/>
<organism evidence="10 11">
    <name type="scientific">Phycomyces blakesleeanus (strain ATCC 8743b / DSM 1359 / FGSC 10004 / NBRC 33097 / NRRL 1555)</name>
    <dbReference type="NCBI Taxonomy" id="763407"/>
    <lineage>
        <taxon>Eukaryota</taxon>
        <taxon>Fungi</taxon>
        <taxon>Fungi incertae sedis</taxon>
        <taxon>Mucoromycota</taxon>
        <taxon>Mucoromycotina</taxon>
        <taxon>Mucoromycetes</taxon>
        <taxon>Mucorales</taxon>
        <taxon>Phycomycetaceae</taxon>
        <taxon>Phycomyces</taxon>
    </lineage>
</organism>
<sequence length="461" mass="50771">MCGICAALCMFINGYDAAVFNNLQGLDSFMLYMGLDKDAPKDQNMIGAVTSSYLAASIASGITVSPLISHYLGRRATIFAGCLLVAVASIVQTFSTNIGAFIAGRVILGIGQGIALPAGPVFMSEICSPEVRGRMLSFWQMMYSVGALVTSFTAYGCKLNEGLGLWQWKTVTLLQAAIPVICCATIFTCPESPRWLISKGKFDQAKRALERTREEDQVVEEFEGIKASIEWEKENSSNSLKELWVDKSIRRRMILGLIMNFGQQLTGQSMMTSYSTKVYQKIFNDDATVLLINALNFTFGILFTLTCTFFSDKLGRTKMLIGCAFGQAAMLLIAATVYLGTPTLPDGAKSFAIGVALVLVLFLFTFFYKPGWGATTWIYTSEIFPMRVRGTAVAICTNTQSVGGLVMGQAFPSMFTTMGFYSFYVWMGVNLLLVVLIFLFYPETKGVPLEEMDPRKNINRR</sequence>
<dbReference type="PANTHER" id="PTHR48022">
    <property type="entry name" value="PLASTIDIC GLUCOSE TRANSPORTER 4"/>
    <property type="match status" value="1"/>
</dbReference>
<dbReference type="InterPro" id="IPR003663">
    <property type="entry name" value="Sugar/inositol_transpt"/>
</dbReference>
<feature type="transmembrane region" description="Helical" evidence="8">
    <location>
        <begin position="76"/>
        <end position="94"/>
    </location>
</feature>
<gene>
    <name evidence="10" type="ORF">PHYBLDRAFT_74577</name>
</gene>
<feature type="transmembrane region" description="Helical" evidence="8">
    <location>
        <begin position="388"/>
        <end position="411"/>
    </location>
</feature>
<dbReference type="NCBIfam" id="TIGR00879">
    <property type="entry name" value="SP"/>
    <property type="match status" value="1"/>
</dbReference>
<accession>A0A167R7I3</accession>
<dbReference type="AlphaFoldDB" id="A0A167R7I3"/>
<keyword evidence="5 8" id="KW-1133">Transmembrane helix</keyword>
<dbReference type="SUPFAM" id="SSF103473">
    <property type="entry name" value="MFS general substrate transporter"/>
    <property type="match status" value="1"/>
</dbReference>
<dbReference type="EMBL" id="KV440971">
    <property type="protein sequence ID" value="OAD81034.1"/>
    <property type="molecule type" value="Genomic_DNA"/>
</dbReference>
<dbReference type="FunFam" id="1.20.1250.20:FF:000134">
    <property type="entry name" value="MFS sugar transporter protein"/>
    <property type="match status" value="1"/>
</dbReference>
<dbReference type="GO" id="GO:0016020">
    <property type="term" value="C:membrane"/>
    <property type="evidence" value="ECO:0007669"/>
    <property type="project" value="UniProtKB-SubCell"/>
</dbReference>
<feature type="transmembrane region" description="Helical" evidence="8">
    <location>
        <begin position="100"/>
        <end position="123"/>
    </location>
</feature>
<dbReference type="InParanoid" id="A0A167R7I3"/>
<feature type="transmembrane region" description="Helical" evidence="8">
    <location>
        <begin position="351"/>
        <end position="368"/>
    </location>
</feature>
<evidence type="ECO:0000256" key="6">
    <source>
        <dbReference type="ARBA" id="ARBA00023136"/>
    </source>
</evidence>
<dbReference type="RefSeq" id="XP_018299074.1">
    <property type="nucleotide sequence ID" value="XM_018443026.1"/>
</dbReference>
<dbReference type="Proteomes" id="UP000077315">
    <property type="component" value="Unassembled WGS sequence"/>
</dbReference>
<evidence type="ECO:0000256" key="2">
    <source>
        <dbReference type="ARBA" id="ARBA00010992"/>
    </source>
</evidence>
<dbReference type="PANTHER" id="PTHR48022:SF46">
    <property type="entry name" value="SUGAR TRANSPORTER, PUTATIVE (AFU_ORTHOLOGUE AFUA_1G11830)-RELATED"/>
    <property type="match status" value="1"/>
</dbReference>